<name>A0A8X8IDD3_9BACT</name>
<dbReference type="Pfam" id="PF00535">
    <property type="entry name" value="Glycos_transf_2"/>
    <property type="match status" value="1"/>
</dbReference>
<keyword evidence="1" id="KW-0472">Membrane</keyword>
<reference evidence="3 4" key="1">
    <citation type="submission" date="2016-10" db="EMBL/GenBank/DDBJ databases">
        <authorList>
            <person name="Varghese N."/>
            <person name="Submissions S."/>
        </authorList>
    </citation>
    <scope>NUCLEOTIDE SEQUENCE [LARGE SCALE GENOMIC DNA]</scope>
    <source>
        <strain evidence="3 4">DSM 25353</strain>
    </source>
</reference>
<keyword evidence="4" id="KW-1185">Reference proteome</keyword>
<dbReference type="SUPFAM" id="SSF53448">
    <property type="entry name" value="Nucleotide-diphospho-sugar transferases"/>
    <property type="match status" value="1"/>
</dbReference>
<organism evidence="3 4">
    <name type="scientific">Hydrobacter penzbergensis</name>
    <dbReference type="NCBI Taxonomy" id="1235997"/>
    <lineage>
        <taxon>Bacteria</taxon>
        <taxon>Pseudomonadati</taxon>
        <taxon>Bacteroidota</taxon>
        <taxon>Chitinophagia</taxon>
        <taxon>Chitinophagales</taxon>
        <taxon>Chitinophagaceae</taxon>
        <taxon>Hydrobacter</taxon>
    </lineage>
</organism>
<evidence type="ECO:0000259" key="2">
    <source>
        <dbReference type="Pfam" id="PF00535"/>
    </source>
</evidence>
<feature type="transmembrane region" description="Helical" evidence="1">
    <location>
        <begin position="267"/>
        <end position="294"/>
    </location>
</feature>
<sequence length="334" mass="37721">MKLSVILVNYRSAAYIIDCIRSATAFESVSSFEWIVVDNASGDDSREKILQQFSFVQWVDMGYNAGFARANNAGIRQATGDVLLLLNPDTLILNDAIQQCYLSFVQSSYAACGVQLLYENGASQISGSYFMKGGINHLLSIPYWGRFLRWLAFQLHTRKPGVEQVADEVKVDWISGAFLMVKKKAIAVAGLMDEDFFLYGEEVEWCSRLKKTGALVLYGNIRIVHLMGESIKDATQTKDKTYDNLFDKKGLQLIVSNHVRIRKQYGIGWFVFQLLNYTWGVLVFAICGTIWPLIRGKSPVGEWKKIGGLTKNVAVVWSLLPVIVRNKPHFYKML</sequence>
<keyword evidence="1" id="KW-0812">Transmembrane</keyword>
<accession>A0A8X8IDD3</accession>
<dbReference type="RefSeq" id="WP_092721389.1">
    <property type="nucleotide sequence ID" value="NZ_FNNO01000001.1"/>
</dbReference>
<gene>
    <name evidence="3" type="ORF">SAMN05444410_101213</name>
</gene>
<comment type="caution">
    <text evidence="3">The sequence shown here is derived from an EMBL/GenBank/DDBJ whole genome shotgun (WGS) entry which is preliminary data.</text>
</comment>
<evidence type="ECO:0000313" key="4">
    <source>
        <dbReference type="Proteomes" id="UP000198711"/>
    </source>
</evidence>
<dbReference type="Proteomes" id="UP000198711">
    <property type="component" value="Unassembled WGS sequence"/>
</dbReference>
<dbReference type="InterPro" id="IPR029044">
    <property type="entry name" value="Nucleotide-diphossugar_trans"/>
</dbReference>
<dbReference type="CDD" id="cd04186">
    <property type="entry name" value="GT_2_like_c"/>
    <property type="match status" value="1"/>
</dbReference>
<dbReference type="PANTHER" id="PTHR43179:SF7">
    <property type="entry name" value="RHAMNOSYLTRANSFERASE WBBL"/>
    <property type="match status" value="1"/>
</dbReference>
<feature type="domain" description="Glycosyltransferase 2-like" evidence="2">
    <location>
        <begin position="4"/>
        <end position="129"/>
    </location>
</feature>
<feature type="transmembrane region" description="Helical" evidence="1">
    <location>
        <begin position="306"/>
        <end position="324"/>
    </location>
</feature>
<evidence type="ECO:0000313" key="3">
    <source>
        <dbReference type="EMBL" id="SDW08986.1"/>
    </source>
</evidence>
<dbReference type="PANTHER" id="PTHR43179">
    <property type="entry name" value="RHAMNOSYLTRANSFERASE WBBL"/>
    <property type="match status" value="1"/>
</dbReference>
<dbReference type="InterPro" id="IPR001173">
    <property type="entry name" value="Glyco_trans_2-like"/>
</dbReference>
<dbReference type="Gene3D" id="3.90.550.10">
    <property type="entry name" value="Spore Coat Polysaccharide Biosynthesis Protein SpsA, Chain A"/>
    <property type="match status" value="1"/>
</dbReference>
<keyword evidence="1" id="KW-1133">Transmembrane helix</keyword>
<proteinExistence type="predicted"/>
<evidence type="ECO:0000256" key="1">
    <source>
        <dbReference type="SAM" id="Phobius"/>
    </source>
</evidence>
<protein>
    <recommendedName>
        <fullName evidence="2">Glycosyltransferase 2-like domain-containing protein</fullName>
    </recommendedName>
</protein>
<dbReference type="EMBL" id="FNNO01000001">
    <property type="protein sequence ID" value="SDW08986.1"/>
    <property type="molecule type" value="Genomic_DNA"/>
</dbReference>
<dbReference type="AlphaFoldDB" id="A0A8X8IDD3"/>